<organism evidence="2 3">
    <name type="scientific">Macrosiphum euphorbiae</name>
    <name type="common">potato aphid</name>
    <dbReference type="NCBI Taxonomy" id="13131"/>
    <lineage>
        <taxon>Eukaryota</taxon>
        <taxon>Metazoa</taxon>
        <taxon>Ecdysozoa</taxon>
        <taxon>Arthropoda</taxon>
        <taxon>Hexapoda</taxon>
        <taxon>Insecta</taxon>
        <taxon>Pterygota</taxon>
        <taxon>Neoptera</taxon>
        <taxon>Paraneoptera</taxon>
        <taxon>Hemiptera</taxon>
        <taxon>Sternorrhyncha</taxon>
        <taxon>Aphidomorpha</taxon>
        <taxon>Aphidoidea</taxon>
        <taxon>Aphididae</taxon>
        <taxon>Macrosiphini</taxon>
        <taxon>Macrosiphum</taxon>
    </lineage>
</organism>
<dbReference type="AlphaFoldDB" id="A0AAV0W568"/>
<evidence type="ECO:0000256" key="1">
    <source>
        <dbReference type="SAM" id="MobiDB-lite"/>
    </source>
</evidence>
<keyword evidence="3" id="KW-1185">Reference proteome</keyword>
<evidence type="ECO:0000313" key="3">
    <source>
        <dbReference type="Proteomes" id="UP001160148"/>
    </source>
</evidence>
<reference evidence="2 3" key="1">
    <citation type="submission" date="2023-01" db="EMBL/GenBank/DDBJ databases">
        <authorList>
            <person name="Whitehead M."/>
        </authorList>
    </citation>
    <scope>NUCLEOTIDE SEQUENCE [LARGE SCALE GENOMIC DNA]</scope>
</reference>
<sequence length="66" mass="7381">MTPNQVQATSDREQEGGGGEIRNHYESSAFEARRSSVKTFFHKKNSKTDVRGKRPRSRGGVYIGVP</sequence>
<feature type="compositionally biased region" description="Basic and acidic residues" evidence="1">
    <location>
        <begin position="10"/>
        <end position="25"/>
    </location>
</feature>
<dbReference type="Proteomes" id="UP001160148">
    <property type="component" value="Unassembled WGS sequence"/>
</dbReference>
<feature type="region of interest" description="Disordered" evidence="1">
    <location>
        <begin position="1"/>
        <end position="66"/>
    </location>
</feature>
<accession>A0AAV0W568</accession>
<comment type="caution">
    <text evidence="2">The sequence shown here is derived from an EMBL/GenBank/DDBJ whole genome shotgun (WGS) entry which is preliminary data.</text>
</comment>
<name>A0AAV0W568_9HEMI</name>
<dbReference type="EMBL" id="CARXXK010000001">
    <property type="protein sequence ID" value="CAI6350956.1"/>
    <property type="molecule type" value="Genomic_DNA"/>
</dbReference>
<proteinExistence type="predicted"/>
<gene>
    <name evidence="2" type="ORF">MEUPH1_LOCUS7355</name>
</gene>
<protein>
    <submittedName>
        <fullName evidence="2">Uncharacterized protein</fullName>
    </submittedName>
</protein>
<evidence type="ECO:0000313" key="2">
    <source>
        <dbReference type="EMBL" id="CAI6350956.1"/>
    </source>
</evidence>